<dbReference type="GO" id="GO:0005576">
    <property type="term" value="C:extracellular region"/>
    <property type="evidence" value="ECO:0007669"/>
    <property type="project" value="UniProtKB-SubCell"/>
</dbReference>
<evidence type="ECO:0000313" key="5">
    <source>
        <dbReference type="EMBL" id="OGY64850.1"/>
    </source>
</evidence>
<keyword evidence="3" id="KW-0812">Transmembrane</keyword>
<dbReference type="Gene3D" id="3.20.20.370">
    <property type="entry name" value="Glycoside hydrolase/deacetylase"/>
    <property type="match status" value="1"/>
</dbReference>
<gene>
    <name evidence="5" type="ORF">A3A04_01925</name>
</gene>
<dbReference type="GO" id="GO:0016810">
    <property type="term" value="F:hydrolase activity, acting on carbon-nitrogen (but not peptide) bonds"/>
    <property type="evidence" value="ECO:0007669"/>
    <property type="project" value="InterPro"/>
</dbReference>
<evidence type="ECO:0000256" key="2">
    <source>
        <dbReference type="ARBA" id="ARBA00022729"/>
    </source>
</evidence>
<dbReference type="Pfam" id="PF01522">
    <property type="entry name" value="Polysacc_deac_1"/>
    <property type="match status" value="1"/>
</dbReference>
<evidence type="ECO:0000256" key="1">
    <source>
        <dbReference type="ARBA" id="ARBA00004613"/>
    </source>
</evidence>
<protein>
    <recommendedName>
        <fullName evidence="4">NodB homology domain-containing protein</fullName>
    </recommendedName>
</protein>
<organism evidence="5 6">
    <name type="scientific">Candidatus Harrisonbacteria bacterium RIFCSPLOWO2_01_FULL_40_28</name>
    <dbReference type="NCBI Taxonomy" id="1798406"/>
    <lineage>
        <taxon>Bacteria</taxon>
        <taxon>Candidatus Harrisoniibacteriota</taxon>
    </lineage>
</organism>
<dbReference type="InterPro" id="IPR051398">
    <property type="entry name" value="Polysacch_Deacetylase"/>
</dbReference>
<dbReference type="GO" id="GO:0005975">
    <property type="term" value="P:carbohydrate metabolic process"/>
    <property type="evidence" value="ECO:0007669"/>
    <property type="project" value="InterPro"/>
</dbReference>
<dbReference type="EMBL" id="MHJI01000031">
    <property type="protein sequence ID" value="OGY64850.1"/>
    <property type="molecule type" value="Genomic_DNA"/>
</dbReference>
<dbReference type="Gene3D" id="2.60.120.560">
    <property type="entry name" value="Exo-inulinase, domain 1"/>
    <property type="match status" value="1"/>
</dbReference>
<keyword evidence="2" id="KW-0732">Signal</keyword>
<dbReference type="CDD" id="cd10918">
    <property type="entry name" value="CE4_NodB_like_5s_6s"/>
    <property type="match status" value="1"/>
</dbReference>
<dbReference type="SUPFAM" id="SSF88713">
    <property type="entry name" value="Glycoside hydrolase/deacetylase"/>
    <property type="match status" value="1"/>
</dbReference>
<keyword evidence="3" id="KW-1133">Transmembrane helix</keyword>
<reference evidence="5 6" key="1">
    <citation type="journal article" date="2016" name="Nat. Commun.">
        <title>Thousands of microbial genomes shed light on interconnected biogeochemical processes in an aquifer system.</title>
        <authorList>
            <person name="Anantharaman K."/>
            <person name="Brown C.T."/>
            <person name="Hug L.A."/>
            <person name="Sharon I."/>
            <person name="Castelle C.J."/>
            <person name="Probst A.J."/>
            <person name="Thomas B.C."/>
            <person name="Singh A."/>
            <person name="Wilkins M.J."/>
            <person name="Karaoz U."/>
            <person name="Brodie E.L."/>
            <person name="Williams K.H."/>
            <person name="Hubbard S.S."/>
            <person name="Banfield J.F."/>
        </authorList>
    </citation>
    <scope>NUCLEOTIDE SEQUENCE [LARGE SCALE GENOMIC DNA]</scope>
</reference>
<dbReference type="InterPro" id="IPR002509">
    <property type="entry name" value="NODB_dom"/>
</dbReference>
<dbReference type="STRING" id="1798406.A3A04_01925"/>
<comment type="caution">
    <text evidence="5">The sequence shown here is derived from an EMBL/GenBank/DDBJ whole genome shotgun (WGS) entry which is preliminary data.</text>
</comment>
<comment type="subcellular location">
    <subcellularLocation>
        <location evidence="1">Secreted</location>
    </subcellularLocation>
</comment>
<feature type="transmembrane region" description="Helical" evidence="3">
    <location>
        <begin position="12"/>
        <end position="30"/>
    </location>
</feature>
<name>A0A1G1ZM08_9BACT</name>
<sequence length="536" mass="61996">MNTSIKKIKAQFTILVVFLFLFVVGMSFIVRDNPYFTGTYITGLAQYFKYRISYARSINETWLASVSHALKPGSIYTFSSSEAEAIPVLVYHGLLDKHDGSKINILVDEFKEQMFALKRAGYETIGMDDLYQFMRGEKKLFDKSFMITFDDGRKDSYYEADPILNALGYKAIMFVISDYSLRGESSYYLSREELRRMEESGRWEIESHTKNGHSEYDISPYGEKGHFFSNKLYIPNEDRLETEEEFTARVEDDLRGVKDDLENEVGVRIIGFAFPFGDFGKDSFNFRDAQEIVRKATDALYPLSFYQTDFRSKFTFNYFEETNSKKENFFIRRIDAGNPEWSADRLMALLESAHPKSLPYHDAFSRDNGWITAWSNFKIKDNGLIIKTGNEETGAAAILDGSFLWRDYVLRARVSSPRENGIYVWARFKDEHNWAGCNFGKNFVHVERAIQGEKRVIKGIRDNIEYPVGDFEVAMKAYGRNVECILNGEVIVRSSFLEEELSNGGIGFKTWDERENNSEVIIKEVHVEEIKSENND</sequence>
<dbReference type="AlphaFoldDB" id="A0A1G1ZM08"/>
<feature type="domain" description="NodB homology" evidence="4">
    <location>
        <begin position="142"/>
        <end position="283"/>
    </location>
</feature>
<keyword evidence="3" id="KW-0472">Membrane</keyword>
<dbReference type="PANTHER" id="PTHR34216">
    <property type="match status" value="1"/>
</dbReference>
<evidence type="ECO:0000256" key="3">
    <source>
        <dbReference type="SAM" id="Phobius"/>
    </source>
</evidence>
<proteinExistence type="predicted"/>
<dbReference type="PANTHER" id="PTHR34216:SF3">
    <property type="entry name" value="POLY-BETA-1,6-N-ACETYL-D-GLUCOSAMINE N-DEACETYLASE"/>
    <property type="match status" value="1"/>
</dbReference>
<dbReference type="Proteomes" id="UP000178517">
    <property type="component" value="Unassembled WGS sequence"/>
</dbReference>
<accession>A0A1G1ZM08</accession>
<evidence type="ECO:0000259" key="4">
    <source>
        <dbReference type="Pfam" id="PF01522"/>
    </source>
</evidence>
<evidence type="ECO:0000313" key="6">
    <source>
        <dbReference type="Proteomes" id="UP000178517"/>
    </source>
</evidence>
<dbReference type="InterPro" id="IPR011330">
    <property type="entry name" value="Glyco_hydro/deAcase_b/a-brl"/>
</dbReference>